<accession>A0A2H3JZD5</accession>
<feature type="compositionally biased region" description="Polar residues" evidence="1">
    <location>
        <begin position="1"/>
        <end position="11"/>
    </location>
</feature>
<protein>
    <submittedName>
        <fullName evidence="2">Uncharacterized protein</fullName>
    </submittedName>
</protein>
<dbReference type="STRING" id="742152.A0A2H3JZD5"/>
<evidence type="ECO:0000256" key="1">
    <source>
        <dbReference type="SAM" id="MobiDB-lite"/>
    </source>
</evidence>
<name>A0A2H3JZD5_WOLCO</name>
<dbReference type="Proteomes" id="UP000218811">
    <property type="component" value="Unassembled WGS sequence"/>
</dbReference>
<dbReference type="EMBL" id="KB468113">
    <property type="protein sequence ID" value="PCH41507.1"/>
    <property type="molecule type" value="Genomic_DNA"/>
</dbReference>
<sequence>MTSINDATGSSFEEHLQATTMPPPGPDHFNARRAVWCKARPDRTQPTDTTGQRERLEAVLNQEGAVESDDVWEVQGVKQAWSRIMDGRRLRQRLPLRVVVRALTRDA</sequence>
<dbReference type="OrthoDB" id="3366194at2759"/>
<proteinExistence type="predicted"/>
<gene>
    <name evidence="2" type="ORF">WOLCODRAFT_137435</name>
</gene>
<evidence type="ECO:0000313" key="2">
    <source>
        <dbReference type="EMBL" id="PCH41507.1"/>
    </source>
</evidence>
<evidence type="ECO:0000313" key="3">
    <source>
        <dbReference type="Proteomes" id="UP000218811"/>
    </source>
</evidence>
<organism evidence="2 3">
    <name type="scientific">Wolfiporia cocos (strain MD-104)</name>
    <name type="common">Brown rot fungus</name>
    <dbReference type="NCBI Taxonomy" id="742152"/>
    <lineage>
        <taxon>Eukaryota</taxon>
        <taxon>Fungi</taxon>
        <taxon>Dikarya</taxon>
        <taxon>Basidiomycota</taxon>
        <taxon>Agaricomycotina</taxon>
        <taxon>Agaricomycetes</taxon>
        <taxon>Polyporales</taxon>
        <taxon>Phaeolaceae</taxon>
        <taxon>Wolfiporia</taxon>
    </lineage>
</organism>
<dbReference type="AlphaFoldDB" id="A0A2H3JZD5"/>
<reference evidence="2 3" key="1">
    <citation type="journal article" date="2012" name="Science">
        <title>The Paleozoic origin of enzymatic lignin decomposition reconstructed from 31 fungal genomes.</title>
        <authorList>
            <person name="Floudas D."/>
            <person name="Binder M."/>
            <person name="Riley R."/>
            <person name="Barry K."/>
            <person name="Blanchette R.A."/>
            <person name="Henrissat B."/>
            <person name="Martinez A.T."/>
            <person name="Otillar R."/>
            <person name="Spatafora J.W."/>
            <person name="Yadav J.S."/>
            <person name="Aerts A."/>
            <person name="Benoit I."/>
            <person name="Boyd A."/>
            <person name="Carlson A."/>
            <person name="Copeland A."/>
            <person name="Coutinho P.M."/>
            <person name="de Vries R.P."/>
            <person name="Ferreira P."/>
            <person name="Findley K."/>
            <person name="Foster B."/>
            <person name="Gaskell J."/>
            <person name="Glotzer D."/>
            <person name="Gorecki P."/>
            <person name="Heitman J."/>
            <person name="Hesse C."/>
            <person name="Hori C."/>
            <person name="Igarashi K."/>
            <person name="Jurgens J.A."/>
            <person name="Kallen N."/>
            <person name="Kersten P."/>
            <person name="Kohler A."/>
            <person name="Kuees U."/>
            <person name="Kumar T.K.A."/>
            <person name="Kuo A."/>
            <person name="LaButti K."/>
            <person name="Larrondo L.F."/>
            <person name="Lindquist E."/>
            <person name="Ling A."/>
            <person name="Lombard V."/>
            <person name="Lucas S."/>
            <person name="Lundell T."/>
            <person name="Martin R."/>
            <person name="McLaughlin D.J."/>
            <person name="Morgenstern I."/>
            <person name="Morin E."/>
            <person name="Murat C."/>
            <person name="Nagy L.G."/>
            <person name="Nolan M."/>
            <person name="Ohm R.A."/>
            <person name="Patyshakuliyeva A."/>
            <person name="Rokas A."/>
            <person name="Ruiz-Duenas F.J."/>
            <person name="Sabat G."/>
            <person name="Salamov A."/>
            <person name="Samejima M."/>
            <person name="Schmutz J."/>
            <person name="Slot J.C."/>
            <person name="St John F."/>
            <person name="Stenlid J."/>
            <person name="Sun H."/>
            <person name="Sun S."/>
            <person name="Syed K."/>
            <person name="Tsang A."/>
            <person name="Wiebenga A."/>
            <person name="Young D."/>
            <person name="Pisabarro A."/>
            <person name="Eastwood D.C."/>
            <person name="Martin F."/>
            <person name="Cullen D."/>
            <person name="Grigoriev I.V."/>
            <person name="Hibbett D.S."/>
        </authorList>
    </citation>
    <scope>NUCLEOTIDE SEQUENCE [LARGE SCALE GENOMIC DNA]</scope>
    <source>
        <strain evidence="2 3">MD-104</strain>
    </source>
</reference>
<feature type="region of interest" description="Disordered" evidence="1">
    <location>
        <begin position="1"/>
        <end position="30"/>
    </location>
</feature>
<keyword evidence="3" id="KW-1185">Reference proteome</keyword>